<dbReference type="STRING" id="7868.ENSCMIP00000017389"/>
<accession>A0A4W3I8U7</accession>
<dbReference type="GO" id="GO:0035025">
    <property type="term" value="P:positive regulation of Rho protein signal transduction"/>
    <property type="evidence" value="ECO:0007669"/>
    <property type="project" value="TreeGrafter"/>
</dbReference>
<feature type="transmembrane region" description="Helical" evidence="12">
    <location>
        <begin position="189"/>
        <end position="211"/>
    </location>
</feature>
<reference evidence="14" key="4">
    <citation type="submission" date="2025-08" db="UniProtKB">
        <authorList>
            <consortium name="Ensembl"/>
        </authorList>
    </citation>
    <scope>IDENTIFICATION</scope>
</reference>
<keyword evidence="8 11" id="KW-0675">Receptor</keyword>
<keyword evidence="9" id="KW-0325">Glycoprotein</keyword>
<evidence type="ECO:0000256" key="7">
    <source>
        <dbReference type="ARBA" id="ARBA00023136"/>
    </source>
</evidence>
<evidence type="ECO:0000256" key="2">
    <source>
        <dbReference type="ARBA" id="ARBA00011145"/>
    </source>
</evidence>
<evidence type="ECO:0000313" key="15">
    <source>
        <dbReference type="Proteomes" id="UP000314986"/>
    </source>
</evidence>
<dbReference type="CDD" id="cd14982">
    <property type="entry name" value="7tmA_purinoceptor-like"/>
    <property type="match status" value="1"/>
</dbReference>
<evidence type="ECO:0000256" key="10">
    <source>
        <dbReference type="ARBA" id="ARBA00023224"/>
    </source>
</evidence>
<proteinExistence type="inferred from homology"/>
<dbReference type="InterPro" id="IPR000276">
    <property type="entry name" value="GPCR_Rhodpsn"/>
</dbReference>
<keyword evidence="10 11" id="KW-0807">Transducer</keyword>
<evidence type="ECO:0000256" key="1">
    <source>
        <dbReference type="ARBA" id="ARBA00004141"/>
    </source>
</evidence>
<evidence type="ECO:0000259" key="13">
    <source>
        <dbReference type="PROSITE" id="PS50262"/>
    </source>
</evidence>
<evidence type="ECO:0000256" key="6">
    <source>
        <dbReference type="ARBA" id="ARBA00023040"/>
    </source>
</evidence>
<keyword evidence="6 11" id="KW-0297">G-protein coupled receptor</keyword>
<dbReference type="GO" id="GO:0005886">
    <property type="term" value="C:plasma membrane"/>
    <property type="evidence" value="ECO:0007669"/>
    <property type="project" value="TreeGrafter"/>
</dbReference>
<evidence type="ECO:0000256" key="4">
    <source>
        <dbReference type="ARBA" id="ARBA00022692"/>
    </source>
</evidence>
<dbReference type="Proteomes" id="UP000314986">
    <property type="component" value="Unassembled WGS sequence"/>
</dbReference>
<feature type="transmembrane region" description="Helical" evidence="12">
    <location>
        <begin position="66"/>
        <end position="87"/>
    </location>
</feature>
<dbReference type="SUPFAM" id="SSF81321">
    <property type="entry name" value="Family A G protein-coupled receptor-like"/>
    <property type="match status" value="1"/>
</dbReference>
<keyword evidence="4 11" id="KW-0812">Transmembrane</keyword>
<name>A0A4W3I8U7_CALMI</name>
<evidence type="ECO:0000313" key="14">
    <source>
        <dbReference type="Ensembl" id="ENSCMIP00000017389.1"/>
    </source>
</evidence>
<dbReference type="PANTHER" id="PTHR24232:SF91">
    <property type="entry name" value="TRANSMEMBRANE PROTEIN LOC653160"/>
    <property type="match status" value="1"/>
</dbReference>
<dbReference type="InterPro" id="IPR017452">
    <property type="entry name" value="GPCR_Rhodpsn_7TM"/>
</dbReference>
<evidence type="ECO:0000256" key="8">
    <source>
        <dbReference type="ARBA" id="ARBA00023170"/>
    </source>
</evidence>
<reference evidence="15" key="1">
    <citation type="journal article" date="2006" name="Science">
        <title>Ancient noncoding elements conserved in the human genome.</title>
        <authorList>
            <person name="Venkatesh B."/>
            <person name="Kirkness E.F."/>
            <person name="Loh Y.H."/>
            <person name="Halpern A.L."/>
            <person name="Lee A.P."/>
            <person name="Johnson J."/>
            <person name="Dandona N."/>
            <person name="Viswanathan L.D."/>
            <person name="Tay A."/>
            <person name="Venter J.C."/>
            <person name="Strausberg R.L."/>
            <person name="Brenner S."/>
        </authorList>
    </citation>
    <scope>NUCLEOTIDE SEQUENCE [LARGE SCALE GENOMIC DNA]</scope>
</reference>
<dbReference type="PANTHER" id="PTHR24232">
    <property type="entry name" value="G-PROTEIN COUPLED RECEPTOR"/>
    <property type="match status" value="1"/>
</dbReference>
<reference evidence="14" key="5">
    <citation type="submission" date="2025-09" db="UniProtKB">
        <authorList>
            <consortium name="Ensembl"/>
        </authorList>
    </citation>
    <scope>IDENTIFICATION</scope>
</reference>
<evidence type="ECO:0000256" key="11">
    <source>
        <dbReference type="RuleBase" id="RU000688"/>
    </source>
</evidence>
<dbReference type="OMA" id="YAMVGFF"/>
<dbReference type="InterPro" id="IPR002282">
    <property type="entry name" value="PAF_rcpt"/>
</dbReference>
<gene>
    <name evidence="14" type="primary">LOC103187077</name>
</gene>
<dbReference type="GO" id="GO:0006935">
    <property type="term" value="P:chemotaxis"/>
    <property type="evidence" value="ECO:0007669"/>
    <property type="project" value="InterPro"/>
</dbReference>
<keyword evidence="5 12" id="KW-1133">Transmembrane helix</keyword>
<dbReference type="AlphaFoldDB" id="A0A4W3I8U7"/>
<comment type="subunit">
    <text evidence="2">Interacts with ARRB1.</text>
</comment>
<evidence type="ECO:0000256" key="5">
    <source>
        <dbReference type="ARBA" id="ARBA00022989"/>
    </source>
</evidence>
<dbReference type="PROSITE" id="PS50262">
    <property type="entry name" value="G_PROTEIN_RECEP_F1_2"/>
    <property type="match status" value="1"/>
</dbReference>
<comment type="subcellular location">
    <subcellularLocation>
        <location evidence="1">Membrane</location>
        <topology evidence="1">Multi-pass membrane protein</topology>
    </subcellularLocation>
</comment>
<evidence type="ECO:0000256" key="12">
    <source>
        <dbReference type="SAM" id="Phobius"/>
    </source>
</evidence>
<dbReference type="Pfam" id="PF00001">
    <property type="entry name" value="7tm_1"/>
    <property type="match status" value="1"/>
</dbReference>
<dbReference type="PRINTS" id="PR01153">
    <property type="entry name" value="PAFRECEPTOR"/>
</dbReference>
<organism evidence="14 15">
    <name type="scientific">Callorhinchus milii</name>
    <name type="common">Ghost shark</name>
    <dbReference type="NCBI Taxonomy" id="7868"/>
    <lineage>
        <taxon>Eukaryota</taxon>
        <taxon>Metazoa</taxon>
        <taxon>Chordata</taxon>
        <taxon>Craniata</taxon>
        <taxon>Vertebrata</taxon>
        <taxon>Chondrichthyes</taxon>
        <taxon>Holocephali</taxon>
        <taxon>Chimaeriformes</taxon>
        <taxon>Callorhinchidae</taxon>
        <taxon>Callorhinchus</taxon>
    </lineage>
</organism>
<keyword evidence="7 12" id="KW-0472">Membrane</keyword>
<sequence>VEGMNDSENETWVVEQNMTCDPWHPVQNIILPLVYLVVLFVGLLGNCVALLIFLQKARKIKKAIRVYLINLTLADILFNCLLPFWIIYYFRRGDWVLSEGACRVVGALYYLATYSAITFMILISLNRYCTVSKRKLFLTEHQGAVYTSVAIWLVWLACSIPAITEQQTSHRDPSFTKCFEDYADRSSYVYVSFAFFLLSLLIVLTSYISIIQSLSPQQNNPTKPQGAHRRRARSMVLGMLLVFLICVLPYHVSLIPWTLNKVRSTASSACGPVEPVDIVHKLNLALLSLNSCIDPIIYCFSVKRFRRELIKTMGKLLGRITFQSHITEPSESHMLHVSPSPQRQPPGRFPFQFQMKTREQCKHSHLGLSSPGPAANGCQMLPCLRSK</sequence>
<reference evidence="15" key="2">
    <citation type="journal article" date="2007" name="PLoS Biol.">
        <title>Survey sequencing and comparative analysis of the elephant shark (Callorhinchus milii) genome.</title>
        <authorList>
            <person name="Venkatesh B."/>
            <person name="Kirkness E.F."/>
            <person name="Loh Y.H."/>
            <person name="Halpern A.L."/>
            <person name="Lee A.P."/>
            <person name="Johnson J."/>
            <person name="Dandona N."/>
            <person name="Viswanathan L.D."/>
            <person name="Tay A."/>
            <person name="Venter J.C."/>
            <person name="Strausberg R.L."/>
            <person name="Brenner S."/>
        </authorList>
    </citation>
    <scope>NUCLEOTIDE SEQUENCE [LARGE SCALE GENOMIC DNA]</scope>
</reference>
<evidence type="ECO:0000256" key="3">
    <source>
        <dbReference type="ARBA" id="ARBA00016224"/>
    </source>
</evidence>
<dbReference type="GO" id="GO:0004992">
    <property type="term" value="F:platelet activating factor receptor activity"/>
    <property type="evidence" value="ECO:0007669"/>
    <property type="project" value="InterPro"/>
</dbReference>
<feature type="domain" description="G-protein coupled receptors family 1 profile" evidence="13">
    <location>
        <begin position="45"/>
        <end position="298"/>
    </location>
</feature>
<feature type="transmembrane region" description="Helical" evidence="12">
    <location>
        <begin position="33"/>
        <end position="54"/>
    </location>
</feature>
<reference evidence="15" key="3">
    <citation type="journal article" date="2014" name="Nature">
        <title>Elephant shark genome provides unique insights into gnathostome evolution.</title>
        <authorList>
            <consortium name="International Elephant Shark Genome Sequencing Consortium"/>
            <person name="Venkatesh B."/>
            <person name="Lee A.P."/>
            <person name="Ravi V."/>
            <person name="Maurya A.K."/>
            <person name="Lian M.M."/>
            <person name="Swann J.B."/>
            <person name="Ohta Y."/>
            <person name="Flajnik M.F."/>
            <person name="Sutoh Y."/>
            <person name="Kasahara M."/>
            <person name="Hoon S."/>
            <person name="Gangu V."/>
            <person name="Roy S.W."/>
            <person name="Irimia M."/>
            <person name="Korzh V."/>
            <person name="Kondrychyn I."/>
            <person name="Lim Z.W."/>
            <person name="Tay B.H."/>
            <person name="Tohari S."/>
            <person name="Kong K.W."/>
            <person name="Ho S."/>
            <person name="Lorente-Galdos B."/>
            <person name="Quilez J."/>
            <person name="Marques-Bonet T."/>
            <person name="Raney B.J."/>
            <person name="Ingham P.W."/>
            <person name="Tay A."/>
            <person name="Hillier L.W."/>
            <person name="Minx P."/>
            <person name="Boehm T."/>
            <person name="Wilson R.K."/>
            <person name="Brenner S."/>
            <person name="Warren W.C."/>
        </authorList>
    </citation>
    <scope>NUCLEOTIDE SEQUENCE [LARGE SCALE GENOMIC DNA]</scope>
</reference>
<dbReference type="Gene3D" id="1.20.1070.10">
    <property type="entry name" value="Rhodopsin 7-helix transmembrane proteins"/>
    <property type="match status" value="1"/>
</dbReference>
<dbReference type="GO" id="GO:0007200">
    <property type="term" value="P:phospholipase C-activating G protein-coupled receptor signaling pathway"/>
    <property type="evidence" value="ECO:0007669"/>
    <property type="project" value="TreeGrafter"/>
</dbReference>
<evidence type="ECO:0000256" key="9">
    <source>
        <dbReference type="ARBA" id="ARBA00023180"/>
    </source>
</evidence>
<dbReference type="InParanoid" id="A0A4W3I8U7"/>
<dbReference type="PROSITE" id="PS00237">
    <property type="entry name" value="G_PROTEIN_RECEP_F1_1"/>
    <property type="match status" value="1"/>
</dbReference>
<dbReference type="PRINTS" id="PR00237">
    <property type="entry name" value="GPCRRHODOPSN"/>
</dbReference>
<feature type="transmembrane region" description="Helical" evidence="12">
    <location>
        <begin position="145"/>
        <end position="164"/>
    </location>
</feature>
<comment type="similarity">
    <text evidence="11">Belongs to the G-protein coupled receptor 1 family.</text>
</comment>
<feature type="transmembrane region" description="Helical" evidence="12">
    <location>
        <begin position="107"/>
        <end position="125"/>
    </location>
</feature>
<dbReference type="GeneTree" id="ENSGT01150000286937"/>
<keyword evidence="15" id="KW-1185">Reference proteome</keyword>
<dbReference type="Ensembl" id="ENSCMIT00000017727.1">
    <property type="protein sequence ID" value="ENSCMIP00000017389.1"/>
    <property type="gene ID" value="ENSCMIG00000008291.1"/>
</dbReference>
<feature type="transmembrane region" description="Helical" evidence="12">
    <location>
        <begin position="232"/>
        <end position="252"/>
    </location>
</feature>
<protein>
    <recommendedName>
        <fullName evidence="3">Platelet-activating factor receptor</fullName>
    </recommendedName>
</protein>